<comment type="caution">
    <text evidence="2">The sequence shown here is derived from an EMBL/GenBank/DDBJ whole genome shotgun (WGS) entry which is preliminary data.</text>
</comment>
<dbReference type="Pfam" id="PF15474">
    <property type="entry name" value="MU117"/>
    <property type="match status" value="1"/>
</dbReference>
<reference evidence="3" key="1">
    <citation type="journal article" date="2014" name="Genome Announc.">
        <title>Genome sequence and annotation of Acremonium chrysogenum, producer of the beta-lactam antibiotic cephalosporin C.</title>
        <authorList>
            <person name="Terfehr D."/>
            <person name="Dahlmann T.A."/>
            <person name="Specht T."/>
            <person name="Zadra I."/>
            <person name="Kuernsteiner H."/>
            <person name="Kueck U."/>
        </authorList>
    </citation>
    <scope>NUCLEOTIDE SEQUENCE [LARGE SCALE GENOMIC DNA]</scope>
    <source>
        <strain evidence="3">ATCC 11550 / CBS 779.69 / DSM 880 / IAM 14645 / JCM 23072 / IMI 49137</strain>
    </source>
</reference>
<dbReference type="OrthoDB" id="3257981at2759"/>
<evidence type="ECO:0000313" key="2">
    <source>
        <dbReference type="EMBL" id="KFH40394.1"/>
    </source>
</evidence>
<sequence>MPSLASTGLASMALMAGFSQLGHAATVPVSALQVRQDTTDWKAVQCSSDGVNDASVDEATRWSKIAADAAWSEIVSGWQAQRDSNPDSDFPFSRHVSNVFNGPEFMDCHKMIGANGCHSGNALQCHDTNHPAGYFILNSFRKLDGILWNMHETLSNAHDNIGGGIGTFSDTFAPQKDKTMDIAIILDIVTMGYASLAAPIWNSALKSWKFAQDKPNDYGSLKDFTNSLTQNGITLTKDLTRLASTPLGAQNQVTERLRDIILIWQNSVVELAAKMFSGSDEDMETLGKVIANGKMVASTTDIPSVKDLRHQLERAIYTTLIPLAWEISAREISPFILDSGMSCEEADGDWGQKEDKFLADVKDSGMACHDGRAYYLVGASGSCHGGSPFEDPDTNDCEPFSPLPGVTTMDGKAWGGISREDIVFGSINTFVANGNRNLESRLKWADGMSEDQIAGIAENIQTAYTFALPICDLHTAWDNFHNPDADRSKHNFPCKIDHSPDFNNKEIPPPFDCEGSGMCGSAIHFVRNCDRAVNHELIRNDDVNYGSAESGKEMDGARRDNCKIFIAGPAACTRTGNEMWHDYQDLKNPDMGGCGRCGSKHWGNNNECRTTVNYVA</sequence>
<dbReference type="HOGENOM" id="CLU_030655_0_0_1"/>
<dbReference type="InterPro" id="IPR029167">
    <property type="entry name" value="Mug117"/>
</dbReference>
<name>A0A086STG2_HAPC1</name>
<dbReference type="EMBL" id="JPKY01000216">
    <property type="protein sequence ID" value="KFH40394.1"/>
    <property type="molecule type" value="Genomic_DNA"/>
</dbReference>
<evidence type="ECO:0000313" key="3">
    <source>
        <dbReference type="Proteomes" id="UP000029964"/>
    </source>
</evidence>
<feature type="signal peptide" evidence="1">
    <location>
        <begin position="1"/>
        <end position="24"/>
    </location>
</feature>
<keyword evidence="3" id="KW-1185">Reference proteome</keyword>
<dbReference type="STRING" id="857340.A0A086STG2"/>
<gene>
    <name evidence="2" type="ORF">ACRE_089430</name>
</gene>
<dbReference type="AlphaFoldDB" id="A0A086STG2"/>
<evidence type="ECO:0000256" key="1">
    <source>
        <dbReference type="SAM" id="SignalP"/>
    </source>
</evidence>
<keyword evidence="1" id="KW-0732">Signal</keyword>
<feature type="chain" id="PRO_5001814957" evidence="1">
    <location>
        <begin position="25"/>
        <end position="616"/>
    </location>
</feature>
<proteinExistence type="predicted"/>
<organism evidence="2 3">
    <name type="scientific">Hapsidospora chrysogenum (strain ATCC 11550 / CBS 779.69 / DSM 880 / IAM 14645 / JCM 23072 / IMI 49137)</name>
    <name type="common">Acremonium chrysogenum</name>
    <dbReference type="NCBI Taxonomy" id="857340"/>
    <lineage>
        <taxon>Eukaryota</taxon>
        <taxon>Fungi</taxon>
        <taxon>Dikarya</taxon>
        <taxon>Ascomycota</taxon>
        <taxon>Pezizomycotina</taxon>
        <taxon>Sordariomycetes</taxon>
        <taxon>Hypocreomycetidae</taxon>
        <taxon>Hypocreales</taxon>
        <taxon>Bionectriaceae</taxon>
        <taxon>Hapsidospora</taxon>
    </lineage>
</organism>
<accession>A0A086STG2</accession>
<dbReference type="Proteomes" id="UP000029964">
    <property type="component" value="Unassembled WGS sequence"/>
</dbReference>
<protein>
    <submittedName>
        <fullName evidence="2">Uncharacterized protein</fullName>
    </submittedName>
</protein>